<keyword evidence="1 6" id="KW-0479">Metal-binding</keyword>
<feature type="domain" description="C2H2-type" evidence="8">
    <location>
        <begin position="1280"/>
        <end position="1308"/>
    </location>
</feature>
<evidence type="ECO:0000313" key="10">
    <source>
        <dbReference type="EnsemblMetazoa" id="AALFPA23_009880.P13690"/>
    </source>
</evidence>
<dbReference type="SMART" id="SM00355">
    <property type="entry name" value="ZnF_C2H2"/>
    <property type="match status" value="23"/>
</dbReference>
<evidence type="ECO:0000256" key="5">
    <source>
        <dbReference type="PROSITE-ProRule" id="PRU00042"/>
    </source>
</evidence>
<dbReference type="InterPro" id="IPR013087">
    <property type="entry name" value="Znf_C2H2_type"/>
</dbReference>
<feature type="binding site" evidence="6">
    <location>
        <position position="64"/>
    </location>
    <ligand>
        <name>Zn(2+)</name>
        <dbReference type="ChEBI" id="CHEBI:29105"/>
    </ligand>
</feature>
<reference evidence="10" key="2">
    <citation type="submission" date="2025-05" db="UniProtKB">
        <authorList>
            <consortium name="EnsemblMetazoa"/>
        </authorList>
    </citation>
    <scope>IDENTIFICATION</scope>
    <source>
        <strain evidence="10">Foshan</strain>
    </source>
</reference>
<organism evidence="10 11">
    <name type="scientific">Aedes albopictus</name>
    <name type="common">Asian tiger mosquito</name>
    <name type="synonym">Stegomyia albopicta</name>
    <dbReference type="NCBI Taxonomy" id="7160"/>
    <lineage>
        <taxon>Eukaryota</taxon>
        <taxon>Metazoa</taxon>
        <taxon>Ecdysozoa</taxon>
        <taxon>Arthropoda</taxon>
        <taxon>Hexapoda</taxon>
        <taxon>Insecta</taxon>
        <taxon>Pterygota</taxon>
        <taxon>Neoptera</taxon>
        <taxon>Endopterygota</taxon>
        <taxon>Diptera</taxon>
        <taxon>Nematocera</taxon>
        <taxon>Culicoidea</taxon>
        <taxon>Culicidae</taxon>
        <taxon>Culicinae</taxon>
        <taxon>Aedini</taxon>
        <taxon>Aedes</taxon>
        <taxon>Stegomyia</taxon>
    </lineage>
</organism>
<evidence type="ECO:0000256" key="3">
    <source>
        <dbReference type="ARBA" id="ARBA00022771"/>
    </source>
</evidence>
<feature type="region of interest" description="Disordered" evidence="7">
    <location>
        <begin position="150"/>
        <end position="193"/>
    </location>
</feature>
<dbReference type="InterPro" id="IPR036236">
    <property type="entry name" value="Znf_C2H2_sf"/>
</dbReference>
<dbReference type="Gene3D" id="3.40.1800.20">
    <property type="match status" value="1"/>
</dbReference>
<dbReference type="GeneID" id="115253566"/>
<dbReference type="PANTHER" id="PTHR24379">
    <property type="entry name" value="KRAB AND ZINC FINGER DOMAIN-CONTAINING"/>
    <property type="match status" value="1"/>
</dbReference>
<dbReference type="Pfam" id="PF07776">
    <property type="entry name" value="zf-AD"/>
    <property type="match status" value="1"/>
</dbReference>
<feature type="domain" description="C2H2-type" evidence="8">
    <location>
        <begin position="1029"/>
        <end position="1058"/>
    </location>
</feature>
<evidence type="ECO:0008006" key="12">
    <source>
        <dbReference type="Google" id="ProtNLM"/>
    </source>
</evidence>
<feature type="compositionally biased region" description="Polar residues" evidence="7">
    <location>
        <begin position="345"/>
        <end position="365"/>
    </location>
</feature>
<feature type="domain" description="C2H2-type" evidence="8">
    <location>
        <begin position="93"/>
        <end position="120"/>
    </location>
</feature>
<feature type="domain" description="C2H2-type" evidence="8">
    <location>
        <begin position="366"/>
        <end position="394"/>
    </location>
</feature>
<keyword evidence="2" id="KW-0677">Repeat</keyword>
<feature type="binding site" evidence="6">
    <location>
        <position position="61"/>
    </location>
    <ligand>
        <name>Zn(2+)</name>
        <dbReference type="ChEBI" id="CHEBI:29105"/>
    </ligand>
</feature>
<dbReference type="Proteomes" id="UP000069940">
    <property type="component" value="Unassembled WGS sequence"/>
</dbReference>
<feature type="region of interest" description="Disordered" evidence="7">
    <location>
        <begin position="261"/>
        <end position="291"/>
    </location>
</feature>
<evidence type="ECO:0000256" key="1">
    <source>
        <dbReference type="ARBA" id="ARBA00022723"/>
    </source>
</evidence>
<feature type="domain" description="C2H2-type" evidence="8">
    <location>
        <begin position="890"/>
        <end position="912"/>
    </location>
</feature>
<feature type="domain" description="ZAD" evidence="9">
    <location>
        <begin position="18"/>
        <end position="88"/>
    </location>
</feature>
<keyword evidence="11" id="KW-1185">Reference proteome</keyword>
<dbReference type="PANTHER" id="PTHR24379:SF121">
    <property type="entry name" value="C2H2-TYPE DOMAIN-CONTAINING PROTEIN"/>
    <property type="match status" value="1"/>
</dbReference>
<feature type="binding site" evidence="6">
    <location>
        <position position="20"/>
    </location>
    <ligand>
        <name>Zn(2+)</name>
        <dbReference type="ChEBI" id="CHEBI:29105"/>
    </ligand>
</feature>
<reference evidence="11" key="1">
    <citation type="journal article" date="2015" name="Proc. Natl. Acad. Sci. U.S.A.">
        <title>Genome sequence of the Asian Tiger mosquito, Aedes albopictus, reveals insights into its biology, genetics, and evolution.</title>
        <authorList>
            <person name="Chen X.G."/>
            <person name="Jiang X."/>
            <person name="Gu J."/>
            <person name="Xu M."/>
            <person name="Wu Y."/>
            <person name="Deng Y."/>
            <person name="Zhang C."/>
            <person name="Bonizzoni M."/>
            <person name="Dermauw W."/>
            <person name="Vontas J."/>
            <person name="Armbruster P."/>
            <person name="Huang X."/>
            <person name="Yang Y."/>
            <person name="Zhang H."/>
            <person name="He W."/>
            <person name="Peng H."/>
            <person name="Liu Y."/>
            <person name="Wu K."/>
            <person name="Chen J."/>
            <person name="Lirakis M."/>
            <person name="Topalis P."/>
            <person name="Van Leeuwen T."/>
            <person name="Hall A.B."/>
            <person name="Jiang X."/>
            <person name="Thorpe C."/>
            <person name="Mueller R.L."/>
            <person name="Sun C."/>
            <person name="Waterhouse R.M."/>
            <person name="Yan G."/>
            <person name="Tu Z.J."/>
            <person name="Fang X."/>
            <person name="James A.A."/>
        </authorList>
    </citation>
    <scope>NUCLEOTIDE SEQUENCE [LARGE SCALE GENOMIC DNA]</scope>
    <source>
        <strain evidence="11">Foshan</strain>
    </source>
</reference>
<sequence>MSLESSENKLVTTDNDKQVCRLCLSVDGLNGIFEQPDVQYWIKNYLSITVSEADTVSQLICTDCRTRLEEFHGFRQRCVDAQSELCGNVSIRLECDVCAKVFPVKRLLMKHKKLHGLKKHKCDICGANFRQRYRLAQHIKIHDRLLRTGTDDQAKEMLNRSETNSTDDEQPKEIPERPEDDLDSRSTSDNPGSRILECEKCDKKFKVKKQLVEHLKVHTRKSQPCTVCGKSFTSTKRLDDHMLVHKSITSSKSEMAISELEHKSTVQSTEVQKMQEEFPTAEQTAETESLLKAKDSKAEIQTHVEAEVPSSSHSAIPEDDRIPRNSTNDMPQEVHNPSEKEHDPQNASDTRTSVDQVNPRPSDTTLECEKCHKKFKMRRQKMDHLRLVHASKNHKCNHCDSSFVSKQRLTKHMIVHDTSTNINKDFSEPEDTYTEYDRMSRIIVFEKKECPLCNRMIKLPFLEGHLNRHKGVQPFECKMGCMEKFRCKIERNTHYRDVHGWKAHRCDFCQQYFHSHRSCILHKAKVHSSGFKCQECFTAFASRSGLHRHMLSTKHSNDNSRIQVAQVEPKAEESKSSFEAADIKIDELPISSLQPKEVHIPSKEEHNPQNASEPKPCVDQVDTKVIQYFQCKIGCVEKFRSKFRRNVHYCDVHEWKAHQCEICLQRFPSHRSYVMHKAKVHSSGYRSQNCPTVFASRSGLHRHRRNAEYTKGICGIDIAPEEPQVNKPTAESETLLKAKDIKAEIETDEDSELPLSSWLHKQNSGAQIAQIESQATEQTEEPESLFEAEDIKVEVETDEEAELRNSSHSAKDMNTDDKIFRNNSMIDKPKEIHNQAMGEHNPENSSKPKACVDQVDPSDPTNECEKCGKQFKWRRQLMDHRRLVHAARDHKCTLCEKLFLSKKKLDAHMYVHKLLPATEADMDISEPEQTHEVYDSEKRGYVVTKKACLVCNRKIKLAFMEGHLYRHKGVKPFKCKMGCTEKFYCKFKRKSHYHKAHGWKSYKCDICQQYFPSHRSCILHKAKAHSFGFKCLECLAVFASSSGLYRHMRNTKHSNGDSGIQLMQMEDLATEQAAEAESLFEAEDIKLEIETDEEAEIPSSLQLSSHIDKSYGLSEDTTSQDLMKAFDIKGISSSGLPVDCNVCDKVFKSRKHLLDHRRQVHYPKPYKCTECDKAYVSRSLLDRHMPSHPGFRSHIIVIQSEVSGSLKPTSDAVYDPKTKQYKTKLCSSCKRRIRLNLFDGHLNRHKGIQPYACEMGCAEQFHCKIRRKRHYHVDHGWKAYQCDVCYQYFPSIRSCMTHKRKFHVRDHVCQECHETFPTSSGFKKHIAKTKHKQNNENTQTVEVEPEDAGQLETPEGLSEADLILEDIKLEVLTEQEVELLRSNGEDLCLGNNS</sequence>
<name>A0ABM1YK33_AEDAL</name>
<protein>
    <recommendedName>
        <fullName evidence="12">C2h2-type zn-finger protein</fullName>
    </recommendedName>
</protein>
<dbReference type="SUPFAM" id="SSF57716">
    <property type="entry name" value="Glucocorticoid receptor-like (DNA-binding domain)"/>
    <property type="match status" value="1"/>
</dbReference>
<feature type="domain" description="C2H2-type" evidence="8">
    <location>
        <begin position="1166"/>
        <end position="1193"/>
    </location>
</feature>
<feature type="domain" description="C2H2-type" evidence="8">
    <location>
        <begin position="1307"/>
        <end position="1336"/>
    </location>
</feature>
<dbReference type="PROSITE" id="PS51915">
    <property type="entry name" value="ZAD"/>
    <property type="match status" value="1"/>
</dbReference>
<keyword evidence="3 5" id="KW-0863">Zinc-finger</keyword>
<dbReference type="SMART" id="SM00868">
    <property type="entry name" value="zf-AD"/>
    <property type="match status" value="1"/>
</dbReference>
<evidence type="ECO:0000259" key="9">
    <source>
        <dbReference type="PROSITE" id="PS51915"/>
    </source>
</evidence>
<feature type="domain" description="C2H2-type" evidence="8">
    <location>
        <begin position="394"/>
        <end position="421"/>
    </location>
</feature>
<dbReference type="PROSITE" id="PS50157">
    <property type="entry name" value="ZINC_FINGER_C2H2_2"/>
    <property type="match status" value="14"/>
</dbReference>
<feature type="region of interest" description="Disordered" evidence="7">
    <location>
        <begin position="836"/>
        <end position="859"/>
    </location>
</feature>
<evidence type="ECO:0000256" key="6">
    <source>
        <dbReference type="PROSITE-ProRule" id="PRU01263"/>
    </source>
</evidence>
<dbReference type="SUPFAM" id="SSF57667">
    <property type="entry name" value="beta-beta-alpha zinc fingers"/>
    <property type="match status" value="5"/>
</dbReference>
<feature type="domain" description="C2H2-type" evidence="8">
    <location>
        <begin position="120"/>
        <end position="142"/>
    </location>
</feature>
<accession>A0ABM1YK33</accession>
<dbReference type="InterPro" id="IPR012934">
    <property type="entry name" value="Znf_AD"/>
</dbReference>
<evidence type="ECO:0000313" key="11">
    <source>
        <dbReference type="Proteomes" id="UP000069940"/>
    </source>
</evidence>
<feature type="domain" description="C2H2-type" evidence="8">
    <location>
        <begin position="862"/>
        <end position="890"/>
    </location>
</feature>
<feature type="binding site" evidence="6">
    <location>
        <position position="23"/>
    </location>
    <ligand>
        <name>Zn(2+)</name>
        <dbReference type="ChEBI" id="CHEBI:29105"/>
    </ligand>
</feature>
<dbReference type="Gene3D" id="3.30.160.60">
    <property type="entry name" value="Classic Zinc Finger"/>
    <property type="match status" value="7"/>
</dbReference>
<feature type="domain" description="C2H2-type" evidence="8">
    <location>
        <begin position="196"/>
        <end position="223"/>
    </location>
</feature>
<evidence type="ECO:0000259" key="8">
    <source>
        <dbReference type="PROSITE" id="PS50157"/>
    </source>
</evidence>
<dbReference type="Pfam" id="PF00096">
    <property type="entry name" value="zf-C2H2"/>
    <property type="match status" value="5"/>
</dbReference>
<feature type="domain" description="C2H2-type" evidence="8">
    <location>
        <begin position="1138"/>
        <end position="1161"/>
    </location>
</feature>
<keyword evidence="4 6" id="KW-0862">Zinc</keyword>
<feature type="domain" description="C2H2-type" evidence="8">
    <location>
        <begin position="531"/>
        <end position="560"/>
    </location>
</feature>
<evidence type="ECO:0000256" key="7">
    <source>
        <dbReference type="SAM" id="MobiDB-lite"/>
    </source>
</evidence>
<feature type="region of interest" description="Disordered" evidence="7">
    <location>
        <begin position="303"/>
        <end position="365"/>
    </location>
</feature>
<feature type="domain" description="C2H2-type" evidence="8">
    <location>
        <begin position="223"/>
        <end position="250"/>
    </location>
</feature>
<dbReference type="PROSITE" id="PS00028">
    <property type="entry name" value="ZINC_FINGER_C2H2_1"/>
    <property type="match status" value="19"/>
</dbReference>
<feature type="compositionally biased region" description="Basic and acidic residues" evidence="7">
    <location>
        <begin position="150"/>
        <end position="159"/>
    </location>
</feature>
<proteinExistence type="predicted"/>
<feature type="region of interest" description="Disordered" evidence="7">
    <location>
        <begin position="1331"/>
        <end position="1352"/>
    </location>
</feature>
<evidence type="ECO:0000256" key="2">
    <source>
        <dbReference type="ARBA" id="ARBA00022737"/>
    </source>
</evidence>
<dbReference type="EnsemblMetazoa" id="AALFPA23_009880.R13690">
    <property type="protein sequence ID" value="AALFPA23_009880.P13690"/>
    <property type="gene ID" value="AALFPA23_009880"/>
</dbReference>
<evidence type="ECO:0000256" key="4">
    <source>
        <dbReference type="ARBA" id="ARBA00022833"/>
    </source>
</evidence>
<dbReference type="RefSeq" id="XP_029726976.1">
    <property type="nucleotide sequence ID" value="XM_029871116.2"/>
</dbReference>